<feature type="domain" description="Protein kinase" evidence="3">
    <location>
        <begin position="286"/>
        <end position="523"/>
    </location>
</feature>
<feature type="transmembrane region" description="Helical" evidence="2">
    <location>
        <begin position="174"/>
        <end position="197"/>
    </location>
</feature>
<keyword evidence="4" id="KW-0418">Kinase</keyword>
<dbReference type="GO" id="GO:0007169">
    <property type="term" value="P:cell surface receptor protein tyrosine kinase signaling pathway"/>
    <property type="evidence" value="ECO:0007669"/>
    <property type="project" value="TreeGrafter"/>
</dbReference>
<dbReference type="PANTHER" id="PTHR24416">
    <property type="entry name" value="TYROSINE-PROTEIN KINASE RECEPTOR"/>
    <property type="match status" value="1"/>
</dbReference>
<protein>
    <submittedName>
        <fullName evidence="4">Proto-oncogene tyrosine-protein kinase receptor Ret</fullName>
    </submittedName>
</protein>
<dbReference type="Pfam" id="PF00069">
    <property type="entry name" value="Pkinase"/>
    <property type="match status" value="1"/>
</dbReference>
<dbReference type="EMBL" id="LSMT01000608">
    <property type="protein sequence ID" value="PFX15804.1"/>
    <property type="molecule type" value="Genomic_DNA"/>
</dbReference>
<evidence type="ECO:0000313" key="4">
    <source>
        <dbReference type="EMBL" id="PFX15804.1"/>
    </source>
</evidence>
<dbReference type="PROSITE" id="PS50011">
    <property type="entry name" value="PROTEIN_KINASE_DOM"/>
    <property type="match status" value="1"/>
</dbReference>
<dbReference type="CDD" id="cd00192">
    <property type="entry name" value="PTKc"/>
    <property type="match status" value="1"/>
</dbReference>
<dbReference type="Pfam" id="PF07714">
    <property type="entry name" value="PK_Tyr_Ser-Thr"/>
    <property type="match status" value="1"/>
</dbReference>
<dbReference type="InterPro" id="IPR050122">
    <property type="entry name" value="RTK"/>
</dbReference>
<evidence type="ECO:0000256" key="2">
    <source>
        <dbReference type="SAM" id="Phobius"/>
    </source>
</evidence>
<dbReference type="InterPro" id="IPR011009">
    <property type="entry name" value="Kinase-like_dom_sf"/>
</dbReference>
<dbReference type="GO" id="GO:0005524">
    <property type="term" value="F:ATP binding"/>
    <property type="evidence" value="ECO:0007669"/>
    <property type="project" value="InterPro"/>
</dbReference>
<proteinExistence type="predicted"/>
<dbReference type="InterPro" id="IPR001245">
    <property type="entry name" value="Ser-Thr/Tyr_kinase_cat_dom"/>
</dbReference>
<keyword evidence="2" id="KW-1133">Transmembrane helix</keyword>
<dbReference type="GO" id="GO:0043235">
    <property type="term" value="C:receptor complex"/>
    <property type="evidence" value="ECO:0007669"/>
    <property type="project" value="TreeGrafter"/>
</dbReference>
<accession>A0A2B4RBS2</accession>
<feature type="region of interest" description="Disordered" evidence="1">
    <location>
        <begin position="34"/>
        <end position="67"/>
    </location>
</feature>
<keyword evidence="2" id="KW-0812">Transmembrane</keyword>
<keyword evidence="4" id="KW-0808">Transferase</keyword>
<dbReference type="AlphaFoldDB" id="A0A2B4RBS2"/>
<keyword evidence="2" id="KW-0472">Membrane</keyword>
<keyword evidence="5" id="KW-1185">Reference proteome</keyword>
<dbReference type="OrthoDB" id="5957862at2759"/>
<name>A0A2B4RBS2_STYPI</name>
<dbReference type="PANTHER" id="PTHR24416:SF611">
    <property type="entry name" value="TYROSINE-PROTEIN KINASE TRANSMEMBRANE RECEPTOR ROR"/>
    <property type="match status" value="1"/>
</dbReference>
<dbReference type="Gene3D" id="3.30.200.20">
    <property type="entry name" value="Phosphorylase Kinase, domain 1"/>
    <property type="match status" value="1"/>
</dbReference>
<evidence type="ECO:0000313" key="5">
    <source>
        <dbReference type="Proteomes" id="UP000225706"/>
    </source>
</evidence>
<dbReference type="GO" id="GO:0004714">
    <property type="term" value="F:transmembrane receptor protein tyrosine kinase activity"/>
    <property type="evidence" value="ECO:0007669"/>
    <property type="project" value="TreeGrafter"/>
</dbReference>
<organism evidence="4 5">
    <name type="scientific">Stylophora pistillata</name>
    <name type="common">Smooth cauliflower coral</name>
    <dbReference type="NCBI Taxonomy" id="50429"/>
    <lineage>
        <taxon>Eukaryota</taxon>
        <taxon>Metazoa</taxon>
        <taxon>Cnidaria</taxon>
        <taxon>Anthozoa</taxon>
        <taxon>Hexacorallia</taxon>
        <taxon>Scleractinia</taxon>
        <taxon>Astrocoeniina</taxon>
        <taxon>Pocilloporidae</taxon>
        <taxon>Stylophora</taxon>
    </lineage>
</organism>
<evidence type="ECO:0000256" key="1">
    <source>
        <dbReference type="SAM" id="MobiDB-lite"/>
    </source>
</evidence>
<reference evidence="5" key="1">
    <citation type="journal article" date="2017" name="bioRxiv">
        <title>Comparative analysis of the genomes of Stylophora pistillata and Acropora digitifera provides evidence for extensive differences between species of corals.</title>
        <authorList>
            <person name="Voolstra C.R."/>
            <person name="Li Y."/>
            <person name="Liew Y.J."/>
            <person name="Baumgarten S."/>
            <person name="Zoccola D."/>
            <person name="Flot J.-F."/>
            <person name="Tambutte S."/>
            <person name="Allemand D."/>
            <person name="Aranda M."/>
        </authorList>
    </citation>
    <scope>NUCLEOTIDE SEQUENCE [LARGE SCALE GENOMIC DNA]</scope>
</reference>
<feature type="compositionally biased region" description="Basic residues" evidence="1">
    <location>
        <begin position="39"/>
        <end position="56"/>
    </location>
</feature>
<sequence>MLKLLRGSYTQEICWFFSSEQKMCNSLDNVDEERAERRNGKKKERATVSQHRRLPNPKHQLQSAQEEDESYDDYTTCLIQAATPCEFPESWREVEIEMQLIEKGKSKRVRHRLLSKPHSLQEALDYARAQELSDKEAKRIEMEQQSRGNNTEEELMRVSLGREKSSTDSSKASLYAAAAVIGAVALLAIAIAVGCFIKRKRNTGYPSMHVQGEHMTELKTAIEHAECDSKKSPQPRRNESVPNKYNSVLRSQSSISSEREQTTCAVYANLPCLEEENQWEFPKNKLHIEKYVGKGAFCVVAQARAEGLGTVAVKIAKENSPESNKQDLLAEYELMTQLQHHPNIIRLMGAVTMSDPVMVLFEYIPFGDLLGFLRKSRGLNDDYYQDPDVKPPSSLSSKQLLKFAREIADGMAFLAASKGRLPVKWTAVEALLYGYYTTKSDVWSYGIVLYEIFTIGGRPYPSVAAHNIPYKIKGGYRMPKPGHLDDDIYALMTECWDKEPDRRPTFESISRIVKRLENCHKEIIYMNVYDEDLYSNLEDWDEY</sequence>
<dbReference type="Proteomes" id="UP000225706">
    <property type="component" value="Unassembled WGS sequence"/>
</dbReference>
<dbReference type="STRING" id="50429.A0A2B4RBS2"/>
<dbReference type="SUPFAM" id="SSF56112">
    <property type="entry name" value="Protein kinase-like (PK-like)"/>
    <property type="match status" value="1"/>
</dbReference>
<keyword evidence="4" id="KW-0675">Receptor</keyword>
<evidence type="ECO:0000259" key="3">
    <source>
        <dbReference type="PROSITE" id="PS50011"/>
    </source>
</evidence>
<dbReference type="GO" id="GO:0005886">
    <property type="term" value="C:plasma membrane"/>
    <property type="evidence" value="ECO:0007669"/>
    <property type="project" value="TreeGrafter"/>
</dbReference>
<dbReference type="FunFam" id="1.10.510.10:FF:001927">
    <property type="entry name" value="Receptor protein-tyrosine kinase"/>
    <property type="match status" value="1"/>
</dbReference>
<dbReference type="InterPro" id="IPR000719">
    <property type="entry name" value="Prot_kinase_dom"/>
</dbReference>
<comment type="caution">
    <text evidence="4">The sequence shown here is derived from an EMBL/GenBank/DDBJ whole genome shotgun (WGS) entry which is preliminary data.</text>
</comment>
<gene>
    <name evidence="4" type="primary">Ret</name>
    <name evidence="4" type="ORF">AWC38_SpisGene19959</name>
</gene>
<dbReference type="Gene3D" id="1.10.510.10">
    <property type="entry name" value="Transferase(Phosphotransferase) domain 1"/>
    <property type="match status" value="1"/>
</dbReference>